<evidence type="ECO:0000259" key="1">
    <source>
        <dbReference type="Pfam" id="PF21812"/>
    </source>
</evidence>
<keyword evidence="3" id="KW-1185">Reference proteome</keyword>
<protein>
    <recommendedName>
        <fullName evidence="1">DUF6881 domain-containing protein</fullName>
    </recommendedName>
</protein>
<evidence type="ECO:0000313" key="2">
    <source>
        <dbReference type="EMBL" id="TDR22306.1"/>
    </source>
</evidence>
<reference evidence="2 3" key="1">
    <citation type="submission" date="2019-03" db="EMBL/GenBank/DDBJ databases">
        <title>Genomic Encyclopedia of Type Strains, Phase IV (KMG-IV): sequencing the most valuable type-strain genomes for metagenomic binning, comparative biology and taxonomic classification.</title>
        <authorList>
            <person name="Goeker M."/>
        </authorList>
    </citation>
    <scope>NUCLEOTIDE SEQUENCE [LARGE SCALE GENOMIC DNA]</scope>
    <source>
        <strain evidence="2 3">DSM 25488</strain>
    </source>
</reference>
<comment type="caution">
    <text evidence="2">The sequence shown here is derived from an EMBL/GenBank/DDBJ whole genome shotgun (WGS) entry which is preliminary data.</text>
</comment>
<dbReference type="OrthoDB" id="288554at2"/>
<sequence length="96" mass="11409">MNYLKVLWKHNDINEPVELYYEIADDNFDVRKVEKYRGGTYGYAFNEHEINGSILSECAMPEVEKIAAQEEFEPHEITKEEFEEVWRLAILSNYSK</sequence>
<accession>A0A4R6XRF8</accession>
<dbReference type="Pfam" id="PF21812">
    <property type="entry name" value="DUF6881"/>
    <property type="match status" value="1"/>
</dbReference>
<dbReference type="RefSeq" id="WP_099018960.1">
    <property type="nucleotide sequence ID" value="NZ_NIHB01000002.1"/>
</dbReference>
<gene>
    <name evidence="2" type="ORF">C8D91_0784</name>
</gene>
<name>A0A4R6XRF8_9GAMM</name>
<dbReference type="AlphaFoldDB" id="A0A4R6XRF8"/>
<feature type="domain" description="DUF6881" evidence="1">
    <location>
        <begin position="2"/>
        <end position="89"/>
    </location>
</feature>
<organism evidence="2 3">
    <name type="scientific">Marinicella litoralis</name>
    <dbReference type="NCBI Taxonomy" id="644220"/>
    <lineage>
        <taxon>Bacteria</taxon>
        <taxon>Pseudomonadati</taxon>
        <taxon>Pseudomonadota</taxon>
        <taxon>Gammaproteobacteria</taxon>
        <taxon>Lysobacterales</taxon>
        <taxon>Marinicellaceae</taxon>
        <taxon>Marinicella</taxon>
    </lineage>
</organism>
<evidence type="ECO:0000313" key="3">
    <source>
        <dbReference type="Proteomes" id="UP000295724"/>
    </source>
</evidence>
<proteinExistence type="predicted"/>
<dbReference type="Proteomes" id="UP000295724">
    <property type="component" value="Unassembled WGS sequence"/>
</dbReference>
<dbReference type="EMBL" id="SNZB01000002">
    <property type="protein sequence ID" value="TDR22306.1"/>
    <property type="molecule type" value="Genomic_DNA"/>
</dbReference>
<dbReference type="InterPro" id="IPR049248">
    <property type="entry name" value="DUF6881"/>
</dbReference>